<dbReference type="Gene3D" id="3.30.70.100">
    <property type="match status" value="1"/>
</dbReference>
<dbReference type="AlphaFoldDB" id="A0A3S5C7W4"/>
<accession>A0A3S5C7W4</accession>
<name>A0A3S5C7W4_9PLAT</name>
<dbReference type="EMBL" id="CAAALY010268040">
    <property type="protein sequence ID" value="VEL41139.1"/>
    <property type="molecule type" value="Genomic_DNA"/>
</dbReference>
<evidence type="ECO:0000313" key="1">
    <source>
        <dbReference type="EMBL" id="VEL41139.1"/>
    </source>
</evidence>
<comment type="caution">
    <text evidence="1">The sequence shown here is derived from an EMBL/GenBank/DDBJ whole genome shotgun (WGS) entry which is preliminary data.</text>
</comment>
<evidence type="ECO:0000313" key="2">
    <source>
        <dbReference type="Proteomes" id="UP000784294"/>
    </source>
</evidence>
<proteinExistence type="predicted"/>
<sequence>MRCRSCVGKIERHFTQLSDIKTSTGLPTPRMIGCSVRLDQAEAEFTFVLSAASPRLPLVQLDELNSGCHTWRTSTTDLPVAWLHKQIEELGFSTVNPGEP</sequence>
<gene>
    <name evidence="1" type="ORF">PXEA_LOCUS34579</name>
</gene>
<keyword evidence="2" id="KW-1185">Reference proteome</keyword>
<dbReference type="Proteomes" id="UP000784294">
    <property type="component" value="Unassembled WGS sequence"/>
</dbReference>
<protein>
    <submittedName>
        <fullName evidence="1">Uncharacterized protein</fullName>
    </submittedName>
</protein>
<reference evidence="1" key="1">
    <citation type="submission" date="2018-11" db="EMBL/GenBank/DDBJ databases">
        <authorList>
            <consortium name="Pathogen Informatics"/>
        </authorList>
    </citation>
    <scope>NUCLEOTIDE SEQUENCE</scope>
</reference>
<organism evidence="1 2">
    <name type="scientific">Protopolystoma xenopodis</name>
    <dbReference type="NCBI Taxonomy" id="117903"/>
    <lineage>
        <taxon>Eukaryota</taxon>
        <taxon>Metazoa</taxon>
        <taxon>Spiralia</taxon>
        <taxon>Lophotrochozoa</taxon>
        <taxon>Platyhelminthes</taxon>
        <taxon>Monogenea</taxon>
        <taxon>Polyopisthocotylea</taxon>
        <taxon>Polystomatidea</taxon>
        <taxon>Polystomatidae</taxon>
        <taxon>Protopolystoma</taxon>
    </lineage>
</organism>